<protein>
    <submittedName>
        <fullName evidence="1">Uncharacterized protein</fullName>
    </submittedName>
</protein>
<dbReference type="AlphaFoldDB" id="X1RWR8"/>
<reference evidence="1" key="1">
    <citation type="journal article" date="2014" name="Front. Microbiol.">
        <title>High frequency of phylogenetically diverse reductive dehalogenase-homologous genes in deep subseafloor sedimentary metagenomes.</title>
        <authorList>
            <person name="Kawai M."/>
            <person name="Futagami T."/>
            <person name="Toyoda A."/>
            <person name="Takaki Y."/>
            <person name="Nishi S."/>
            <person name="Hori S."/>
            <person name="Arai W."/>
            <person name="Tsubouchi T."/>
            <person name="Morono Y."/>
            <person name="Uchiyama I."/>
            <person name="Ito T."/>
            <person name="Fujiyama A."/>
            <person name="Inagaki F."/>
            <person name="Takami H."/>
        </authorList>
    </citation>
    <scope>NUCLEOTIDE SEQUENCE</scope>
    <source>
        <strain evidence="1">Expedition CK06-06</strain>
    </source>
</reference>
<accession>X1RWR8</accession>
<name>X1RWR8_9ZZZZ</name>
<feature type="non-terminal residue" evidence="1">
    <location>
        <position position="243"/>
    </location>
</feature>
<gene>
    <name evidence="1" type="ORF">S12H4_17436</name>
</gene>
<evidence type="ECO:0000313" key="1">
    <source>
        <dbReference type="EMBL" id="GAI85222.1"/>
    </source>
</evidence>
<sequence length="243" mass="27447">MFMNNFIVVIKNNGNIMREINGSVKLPFGSEYSILLKNKDSRTAVASIEIDGEDVMGGHRYIVPGNSTRELKGFLKGMNANNRFRFIKKTKEISKFRGDRLDDGLIRVEFWYEQKQRQPWILYNNCPIQLRDRSSDSSGGIGTHQFIYTSNTSGFTKNGSAVITAAYNISQPLLDEGITVKGSKTNQQFHYGCVGTLETNSSVIIIKLIGETKRADRVVKIKKPITVRTRIQCPTCGRKWKPT</sequence>
<dbReference type="EMBL" id="BARW01008523">
    <property type="protein sequence ID" value="GAI85222.1"/>
    <property type="molecule type" value="Genomic_DNA"/>
</dbReference>
<proteinExistence type="predicted"/>
<organism evidence="1">
    <name type="scientific">marine sediment metagenome</name>
    <dbReference type="NCBI Taxonomy" id="412755"/>
    <lineage>
        <taxon>unclassified sequences</taxon>
        <taxon>metagenomes</taxon>
        <taxon>ecological metagenomes</taxon>
    </lineage>
</organism>
<comment type="caution">
    <text evidence="1">The sequence shown here is derived from an EMBL/GenBank/DDBJ whole genome shotgun (WGS) entry which is preliminary data.</text>
</comment>